<reference evidence="4" key="1">
    <citation type="journal article" date="2006" name="Science">
        <title>Phytophthora genome sequences uncover evolutionary origins and mechanisms of pathogenesis.</title>
        <authorList>
            <person name="Tyler B.M."/>
            <person name="Tripathy S."/>
            <person name="Zhang X."/>
            <person name="Dehal P."/>
            <person name="Jiang R.H."/>
            <person name="Aerts A."/>
            <person name="Arredondo F.D."/>
            <person name="Baxter L."/>
            <person name="Bensasson D."/>
            <person name="Beynon J.L."/>
            <person name="Chapman J."/>
            <person name="Damasceno C.M."/>
            <person name="Dorrance A.E."/>
            <person name="Dou D."/>
            <person name="Dickerman A.W."/>
            <person name="Dubchak I.L."/>
            <person name="Garbelotto M."/>
            <person name="Gijzen M."/>
            <person name="Gordon S.G."/>
            <person name="Govers F."/>
            <person name="Grunwald N.J."/>
            <person name="Huang W."/>
            <person name="Ivors K.L."/>
            <person name="Jones R.W."/>
            <person name="Kamoun S."/>
            <person name="Krampis K."/>
            <person name="Lamour K.H."/>
            <person name="Lee M.K."/>
            <person name="McDonald W.H."/>
            <person name="Medina M."/>
            <person name="Meijer H.J."/>
            <person name="Nordberg E.K."/>
            <person name="Maclean D.J."/>
            <person name="Ospina-Giraldo M.D."/>
            <person name="Morris P.F."/>
            <person name="Phuntumart V."/>
            <person name="Putnam N.H."/>
            <person name="Rash S."/>
            <person name="Rose J.K."/>
            <person name="Sakihama Y."/>
            <person name="Salamov A.A."/>
            <person name="Savidor A."/>
            <person name="Scheuring C.F."/>
            <person name="Smith B.M."/>
            <person name="Sobral B.W."/>
            <person name="Terry A."/>
            <person name="Torto-Alalibo T.A."/>
            <person name="Win J."/>
            <person name="Xu Z."/>
            <person name="Zhang H."/>
            <person name="Grigoriev I.V."/>
            <person name="Rokhsar D.S."/>
            <person name="Boore J.L."/>
        </authorList>
    </citation>
    <scope>NUCLEOTIDE SEQUENCE [LARGE SCALE GENOMIC DNA]</scope>
    <source>
        <strain evidence="4">Pr102</strain>
    </source>
</reference>
<dbReference type="EMBL" id="DS566019">
    <property type="status" value="NOT_ANNOTATED_CDS"/>
    <property type="molecule type" value="Genomic_DNA"/>
</dbReference>
<name>H3GL29_PHYRM</name>
<protein>
    <recommendedName>
        <fullName evidence="2">Fe2OG dioxygenase domain-containing protein</fullName>
    </recommendedName>
</protein>
<proteinExistence type="inferred from homology"/>
<dbReference type="PANTHER" id="PTHR33099">
    <property type="entry name" value="FE2OG DIOXYGENASE DOMAIN-CONTAINING PROTEIN"/>
    <property type="match status" value="1"/>
</dbReference>
<dbReference type="HOGENOM" id="CLU_007520_0_1_1"/>
<keyword evidence="1" id="KW-0408">Iron</keyword>
<dbReference type="Gene3D" id="2.60.120.620">
    <property type="entry name" value="q2cbj1_9rhob like domain"/>
    <property type="match status" value="1"/>
</dbReference>
<dbReference type="AlphaFoldDB" id="H3GL29"/>
<keyword evidence="4" id="KW-1185">Reference proteome</keyword>
<accession>H3GL29</accession>
<evidence type="ECO:0000256" key="1">
    <source>
        <dbReference type="RuleBase" id="RU003682"/>
    </source>
</evidence>
<dbReference type="Pfam" id="PF13640">
    <property type="entry name" value="2OG-FeII_Oxy_3"/>
    <property type="match status" value="1"/>
</dbReference>
<evidence type="ECO:0000313" key="3">
    <source>
        <dbReference type="EnsemblProtists" id="Phyra77037"/>
    </source>
</evidence>
<feature type="domain" description="Fe2OG dioxygenase" evidence="2">
    <location>
        <begin position="110"/>
        <end position="214"/>
    </location>
</feature>
<evidence type="ECO:0000259" key="2">
    <source>
        <dbReference type="PROSITE" id="PS51471"/>
    </source>
</evidence>
<keyword evidence="1" id="KW-0560">Oxidoreductase</keyword>
<dbReference type="InParanoid" id="H3GL29"/>
<dbReference type="GO" id="GO:0016491">
    <property type="term" value="F:oxidoreductase activity"/>
    <property type="evidence" value="ECO:0007669"/>
    <property type="project" value="UniProtKB-KW"/>
</dbReference>
<dbReference type="PROSITE" id="PS51471">
    <property type="entry name" value="FE2OG_OXY"/>
    <property type="match status" value="1"/>
</dbReference>
<dbReference type="VEuPathDB" id="FungiDB:KRP22_1453"/>
<organism evidence="3 4">
    <name type="scientific">Phytophthora ramorum</name>
    <name type="common">Sudden oak death agent</name>
    <dbReference type="NCBI Taxonomy" id="164328"/>
    <lineage>
        <taxon>Eukaryota</taxon>
        <taxon>Sar</taxon>
        <taxon>Stramenopiles</taxon>
        <taxon>Oomycota</taxon>
        <taxon>Peronosporomycetes</taxon>
        <taxon>Peronosporales</taxon>
        <taxon>Peronosporaceae</taxon>
        <taxon>Phytophthora</taxon>
    </lineage>
</organism>
<evidence type="ECO:0000313" key="4">
    <source>
        <dbReference type="Proteomes" id="UP000005238"/>
    </source>
</evidence>
<reference evidence="3" key="2">
    <citation type="submission" date="2015-06" db="UniProtKB">
        <authorList>
            <consortium name="EnsemblProtists"/>
        </authorList>
    </citation>
    <scope>IDENTIFICATION</scope>
    <source>
        <strain evidence="3">Pr102</strain>
    </source>
</reference>
<dbReference type="OMA" id="WEGHKNI"/>
<dbReference type="InterPro" id="IPR044862">
    <property type="entry name" value="Pro_4_hyd_alph_FE2OG_OXY"/>
</dbReference>
<dbReference type="GO" id="GO:0046872">
    <property type="term" value="F:metal ion binding"/>
    <property type="evidence" value="ECO:0007669"/>
    <property type="project" value="UniProtKB-KW"/>
</dbReference>
<comment type="similarity">
    <text evidence="1">Belongs to the iron/ascorbate-dependent oxidoreductase family.</text>
</comment>
<dbReference type="InterPro" id="IPR005123">
    <property type="entry name" value="Oxoglu/Fe-dep_dioxygenase_dom"/>
</dbReference>
<dbReference type="PANTHER" id="PTHR33099:SF7">
    <property type="entry name" value="MYND-TYPE DOMAIN-CONTAINING PROTEIN"/>
    <property type="match status" value="1"/>
</dbReference>
<sequence>MAWGNRWGGGSWGDRYYEEEQQYDTTQPTEEEVFKKGRWPFGVKGEAEDIPLPKDACKKSPFGQKLSTKMDEKVRKSWELAPDQVQIKNPLWKAGMDTLSEIIAGRLGYKGVSMQCKLYKLLLYGEGGHFVKHQDTEKENGMVATLVVQPPSEHKGGNLVVYRGGKAVQRHDFGKKDGTAAYLSHYAVHYADAEHALEKVTKGYRLALVFSICLPPNMHHLIRNHDIPLSEELAAAMGRLNSDTDSFALMFSHEYTEQSITDLGTRALKGIDRARVEALEEANAILPDEKKLYFYLAELTLDANFYDTGGDWEESERDESINWYSTSGESLGSGMDEIELNFLNLGRDTLAEWWEGHKNISFEGYLGNEEATRLIEYVDYATIACPVVHVSTPVLLVLHYKLSN</sequence>
<dbReference type="eggNOG" id="ENOG502RY49">
    <property type="taxonomic scope" value="Eukaryota"/>
</dbReference>
<keyword evidence="1" id="KW-0479">Metal-binding</keyword>
<dbReference type="EnsemblProtists" id="Phyra77037">
    <property type="protein sequence ID" value="Phyra77037"/>
    <property type="gene ID" value="Phyra77037"/>
</dbReference>
<dbReference type="Proteomes" id="UP000005238">
    <property type="component" value="Unassembled WGS sequence"/>
</dbReference>